<dbReference type="RefSeq" id="WP_221884782.1">
    <property type="nucleotide sequence ID" value="NZ_LFUS01000019.1"/>
</dbReference>
<feature type="domain" description="Gfo/Idh/MocA-like oxidoreductase N-terminal" evidence="1">
    <location>
        <begin position="5"/>
        <end position="37"/>
    </location>
</feature>
<organism evidence="2 3">
    <name type="scientific">Actinobaculum suis</name>
    <dbReference type="NCBI Taxonomy" id="1657"/>
    <lineage>
        <taxon>Bacteria</taxon>
        <taxon>Bacillati</taxon>
        <taxon>Actinomycetota</taxon>
        <taxon>Actinomycetes</taxon>
        <taxon>Actinomycetales</taxon>
        <taxon>Actinomycetaceae</taxon>
        <taxon>Actinobaculum</taxon>
    </lineage>
</organism>
<dbReference type="Gene3D" id="3.40.50.720">
    <property type="entry name" value="NAD(P)-binding Rossmann-like Domain"/>
    <property type="match status" value="1"/>
</dbReference>
<evidence type="ECO:0000313" key="3">
    <source>
        <dbReference type="Proteomes" id="UP000269974"/>
    </source>
</evidence>
<dbReference type="GO" id="GO:0000166">
    <property type="term" value="F:nucleotide binding"/>
    <property type="evidence" value="ECO:0007669"/>
    <property type="project" value="InterPro"/>
</dbReference>
<gene>
    <name evidence="2" type="ORF">NCTC10327_01606</name>
</gene>
<dbReference type="InterPro" id="IPR036291">
    <property type="entry name" value="NAD(P)-bd_dom_sf"/>
</dbReference>
<dbReference type="EMBL" id="UYIO01000001">
    <property type="protein sequence ID" value="VDG76978.1"/>
    <property type="molecule type" value="Genomic_DNA"/>
</dbReference>
<comment type="caution">
    <text evidence="2">The sequence shown here is derived from an EMBL/GenBank/DDBJ whole genome shotgun (WGS) entry which is preliminary data.</text>
</comment>
<reference evidence="2 3" key="1">
    <citation type="submission" date="2018-11" db="EMBL/GenBank/DDBJ databases">
        <authorList>
            <consortium name="Pathogen Informatics"/>
        </authorList>
    </citation>
    <scope>NUCLEOTIDE SEQUENCE [LARGE SCALE GENOMIC DNA]</scope>
    <source>
        <strain evidence="2 3">NCTC10327</strain>
    </source>
</reference>
<evidence type="ECO:0000259" key="1">
    <source>
        <dbReference type="Pfam" id="PF01408"/>
    </source>
</evidence>
<dbReference type="Pfam" id="PF01408">
    <property type="entry name" value="GFO_IDH_MocA"/>
    <property type="match status" value="1"/>
</dbReference>
<dbReference type="InterPro" id="IPR000683">
    <property type="entry name" value="Gfo/Idh/MocA-like_OxRdtase_N"/>
</dbReference>
<evidence type="ECO:0000313" key="2">
    <source>
        <dbReference type="EMBL" id="VDG76978.1"/>
    </source>
</evidence>
<protein>
    <submittedName>
        <fullName evidence="2">Predicted homoserine dehydrogenase</fullName>
    </submittedName>
</protein>
<proteinExistence type="predicted"/>
<name>A0A7Z8Y9Y6_9ACTO</name>
<dbReference type="AlphaFoldDB" id="A0A7Z8Y9Y6"/>
<accession>A0A7Z8Y9Y6</accession>
<dbReference type="SUPFAM" id="SSF51735">
    <property type="entry name" value="NAD(P)-binding Rossmann-fold domains"/>
    <property type="match status" value="1"/>
</dbReference>
<sequence>MNNPVRIAVIGAGAMGRNHIRFVQEEPEAELVAIADALRLPAR</sequence>
<dbReference type="Proteomes" id="UP000269974">
    <property type="component" value="Unassembled WGS sequence"/>
</dbReference>